<dbReference type="AlphaFoldDB" id="A0A061DCT3"/>
<dbReference type="Proteomes" id="UP000033188">
    <property type="component" value="Chromosome 5"/>
</dbReference>
<dbReference type="OrthoDB" id="10330401at2759"/>
<evidence type="ECO:0000313" key="3">
    <source>
        <dbReference type="Proteomes" id="UP000033188"/>
    </source>
</evidence>
<sequence length="127" mass="14035">MMLSFLSLTSAPPTSTAGRNDEKGVMSLLFHGPVAPRHISFGIEDSNEGVAKEIAIAEGSLNISRVQRAVDMTTLENTLNRLQENEQNQLDAVQESMFLQNAQIDELQRFISRPPRNTTAVSKHVNN</sequence>
<feature type="region of interest" description="Disordered" evidence="1">
    <location>
        <begin position="1"/>
        <end position="21"/>
    </location>
</feature>
<dbReference type="VEuPathDB" id="PiroplasmaDB:BBBOND_0404730"/>
<dbReference type="EMBL" id="LK391711">
    <property type="protein sequence ID" value="CDR97987.1"/>
    <property type="molecule type" value="Genomic_DNA"/>
</dbReference>
<evidence type="ECO:0000313" key="2">
    <source>
        <dbReference type="EMBL" id="CDR97987.1"/>
    </source>
</evidence>
<name>A0A061DCT3_BABBI</name>
<keyword evidence="3" id="KW-1185">Reference proteome</keyword>
<evidence type="ECO:0000256" key="1">
    <source>
        <dbReference type="SAM" id="MobiDB-lite"/>
    </source>
</evidence>
<gene>
    <name evidence="2" type="ORF">BBBOND_0404730</name>
</gene>
<organism evidence="2 3">
    <name type="scientific">Babesia bigemina</name>
    <dbReference type="NCBI Taxonomy" id="5866"/>
    <lineage>
        <taxon>Eukaryota</taxon>
        <taxon>Sar</taxon>
        <taxon>Alveolata</taxon>
        <taxon>Apicomplexa</taxon>
        <taxon>Aconoidasida</taxon>
        <taxon>Piroplasmida</taxon>
        <taxon>Babesiidae</taxon>
        <taxon>Babesia</taxon>
    </lineage>
</organism>
<accession>A0A061DCT3</accession>
<proteinExistence type="predicted"/>
<dbReference type="RefSeq" id="XP_012770173.1">
    <property type="nucleotide sequence ID" value="XM_012914719.1"/>
</dbReference>
<reference evidence="3" key="1">
    <citation type="journal article" date="2014" name="Nucleic Acids Res.">
        <title>The evolutionary dynamics of variant antigen genes in Babesia reveal a history of genomic innovation underlying host-parasite interaction.</title>
        <authorList>
            <person name="Jackson A.P."/>
            <person name="Otto T.D."/>
            <person name="Darby A."/>
            <person name="Ramaprasad A."/>
            <person name="Xia D."/>
            <person name="Echaide I.E."/>
            <person name="Farber M."/>
            <person name="Gahlot S."/>
            <person name="Gamble J."/>
            <person name="Gupta D."/>
            <person name="Gupta Y."/>
            <person name="Jackson L."/>
            <person name="Malandrin L."/>
            <person name="Malas T.B."/>
            <person name="Moussa E."/>
            <person name="Nair M."/>
            <person name="Reid A.J."/>
            <person name="Sanders M."/>
            <person name="Sharma J."/>
            <person name="Tracey A."/>
            <person name="Quail M.A."/>
            <person name="Weir W."/>
            <person name="Wastling J.M."/>
            <person name="Hall N."/>
            <person name="Willadsen P."/>
            <person name="Lingelbach K."/>
            <person name="Shiels B."/>
            <person name="Tait A."/>
            <person name="Berriman M."/>
            <person name="Allred D.R."/>
            <person name="Pain A."/>
        </authorList>
    </citation>
    <scope>NUCLEOTIDE SEQUENCE [LARGE SCALE GENOMIC DNA]</scope>
    <source>
        <strain evidence="3">Bond</strain>
    </source>
</reference>
<dbReference type="OMA" id="HNRAMDI"/>
<dbReference type="KEGG" id="bbig:BBBOND_0404730"/>
<dbReference type="GeneID" id="24566528"/>
<protein>
    <submittedName>
        <fullName evidence="2">Uncharacterized protein</fullName>
    </submittedName>
</protein>
<feature type="compositionally biased region" description="Polar residues" evidence="1">
    <location>
        <begin position="1"/>
        <end position="18"/>
    </location>
</feature>